<evidence type="ECO:0000259" key="9">
    <source>
        <dbReference type="PROSITE" id="PS51192"/>
    </source>
</evidence>
<dbReference type="PROSITE" id="PS51195">
    <property type="entry name" value="Q_MOTIF"/>
    <property type="match status" value="1"/>
</dbReference>
<dbReference type="RefSeq" id="WP_166862105.1">
    <property type="nucleotide sequence ID" value="NZ_JAAQOM010000015.1"/>
</dbReference>
<dbReference type="PANTHER" id="PTHR47959">
    <property type="entry name" value="ATP-DEPENDENT RNA HELICASE RHLE-RELATED"/>
    <property type="match status" value="1"/>
</dbReference>
<dbReference type="InterPro" id="IPR001650">
    <property type="entry name" value="Helicase_C-like"/>
</dbReference>
<evidence type="ECO:0000256" key="6">
    <source>
        <dbReference type="PROSITE-ProRule" id="PRU00552"/>
    </source>
</evidence>
<evidence type="ECO:0000256" key="2">
    <source>
        <dbReference type="ARBA" id="ARBA00022801"/>
    </source>
</evidence>
<dbReference type="InterPro" id="IPR011545">
    <property type="entry name" value="DEAD/DEAH_box_helicase_dom"/>
</dbReference>
<keyword evidence="4 7" id="KW-0067">ATP-binding</keyword>
<proteinExistence type="inferred from homology"/>
<evidence type="ECO:0000256" key="3">
    <source>
        <dbReference type="ARBA" id="ARBA00022806"/>
    </source>
</evidence>
<keyword evidence="13" id="KW-1185">Reference proteome</keyword>
<dbReference type="InterPro" id="IPR027417">
    <property type="entry name" value="P-loop_NTPase"/>
</dbReference>
<feature type="domain" description="Helicase C-terminal" evidence="10">
    <location>
        <begin position="257"/>
        <end position="402"/>
    </location>
</feature>
<evidence type="ECO:0000256" key="1">
    <source>
        <dbReference type="ARBA" id="ARBA00022741"/>
    </source>
</evidence>
<protein>
    <submittedName>
        <fullName evidence="12">DEAD/DEAH box helicase</fullName>
    </submittedName>
</protein>
<dbReference type="InterPro" id="IPR000629">
    <property type="entry name" value="RNA-helicase_DEAD-box_CS"/>
</dbReference>
<keyword evidence="1 7" id="KW-0547">Nucleotide-binding</keyword>
<dbReference type="PANTHER" id="PTHR47959:SF17">
    <property type="entry name" value="ATP-DEPENDENT RNA HELICASE DEAD BOX FAMILY"/>
    <property type="match status" value="1"/>
</dbReference>
<dbReference type="Pfam" id="PF00271">
    <property type="entry name" value="Helicase_C"/>
    <property type="match status" value="1"/>
</dbReference>
<reference evidence="12 13" key="1">
    <citation type="submission" date="2020-03" db="EMBL/GenBank/DDBJ databases">
        <title>Genome sequence of strain Massilia sp. TW-1.</title>
        <authorList>
            <person name="Chaudhary D.K."/>
        </authorList>
    </citation>
    <scope>NUCLEOTIDE SEQUENCE [LARGE SCALE GENOMIC DNA]</scope>
    <source>
        <strain evidence="12 13">TW-1</strain>
    </source>
</reference>
<dbReference type="InterPro" id="IPR014014">
    <property type="entry name" value="RNA_helicase_DEAD_Q_motif"/>
</dbReference>
<name>A0ABX0PH44_9BURK</name>
<dbReference type="InterPro" id="IPR044742">
    <property type="entry name" value="DEAD/DEAH_RhlB"/>
</dbReference>
<evidence type="ECO:0000256" key="5">
    <source>
        <dbReference type="ARBA" id="ARBA00038437"/>
    </source>
</evidence>
<dbReference type="InterPro" id="IPR014001">
    <property type="entry name" value="Helicase_ATP-bd"/>
</dbReference>
<evidence type="ECO:0000256" key="8">
    <source>
        <dbReference type="SAM" id="MobiDB-lite"/>
    </source>
</evidence>
<gene>
    <name evidence="12" type="ORF">HAV22_22855</name>
</gene>
<feature type="domain" description="Helicase ATP-binding" evidence="9">
    <location>
        <begin position="32"/>
        <end position="229"/>
    </location>
</feature>
<dbReference type="SUPFAM" id="SSF52540">
    <property type="entry name" value="P-loop containing nucleoside triphosphate hydrolases"/>
    <property type="match status" value="1"/>
</dbReference>
<keyword evidence="2 7" id="KW-0378">Hydrolase</keyword>
<feature type="short sequence motif" description="Q motif" evidence="6">
    <location>
        <begin position="1"/>
        <end position="29"/>
    </location>
</feature>
<feature type="region of interest" description="Disordered" evidence="8">
    <location>
        <begin position="397"/>
        <end position="524"/>
    </location>
</feature>
<dbReference type="Proteomes" id="UP000716322">
    <property type="component" value="Unassembled WGS sequence"/>
</dbReference>
<feature type="compositionally biased region" description="Basic and acidic residues" evidence="8">
    <location>
        <begin position="466"/>
        <end position="478"/>
    </location>
</feature>
<feature type="compositionally biased region" description="Gly residues" evidence="8">
    <location>
        <begin position="436"/>
        <end position="448"/>
    </location>
</feature>
<evidence type="ECO:0000313" key="12">
    <source>
        <dbReference type="EMBL" id="NIA56472.1"/>
    </source>
</evidence>
<evidence type="ECO:0000259" key="10">
    <source>
        <dbReference type="PROSITE" id="PS51194"/>
    </source>
</evidence>
<feature type="compositionally biased region" description="Basic and acidic residues" evidence="8">
    <location>
        <begin position="512"/>
        <end position="524"/>
    </location>
</feature>
<feature type="domain" description="DEAD-box RNA helicase Q" evidence="11">
    <location>
        <begin position="1"/>
        <end position="29"/>
    </location>
</feature>
<dbReference type="SMART" id="SM00490">
    <property type="entry name" value="HELICc"/>
    <property type="match status" value="1"/>
</dbReference>
<organism evidence="12 13">
    <name type="scientific">Telluria antibiotica</name>
    <dbReference type="NCBI Taxonomy" id="2717319"/>
    <lineage>
        <taxon>Bacteria</taxon>
        <taxon>Pseudomonadati</taxon>
        <taxon>Pseudomonadota</taxon>
        <taxon>Betaproteobacteria</taxon>
        <taxon>Burkholderiales</taxon>
        <taxon>Oxalobacteraceae</taxon>
        <taxon>Telluria group</taxon>
        <taxon>Telluria</taxon>
    </lineage>
</organism>
<evidence type="ECO:0000256" key="4">
    <source>
        <dbReference type="ARBA" id="ARBA00022840"/>
    </source>
</evidence>
<comment type="similarity">
    <text evidence="5 7">Belongs to the DEAD box helicase family.</text>
</comment>
<dbReference type="GO" id="GO:0004386">
    <property type="term" value="F:helicase activity"/>
    <property type="evidence" value="ECO:0007669"/>
    <property type="project" value="UniProtKB-KW"/>
</dbReference>
<dbReference type="PROSITE" id="PS00039">
    <property type="entry name" value="DEAD_ATP_HELICASE"/>
    <property type="match status" value="1"/>
</dbReference>
<dbReference type="Pfam" id="PF00270">
    <property type="entry name" value="DEAD"/>
    <property type="match status" value="1"/>
</dbReference>
<keyword evidence="3 7" id="KW-0347">Helicase</keyword>
<accession>A0ABX0PH44</accession>
<evidence type="ECO:0000313" key="13">
    <source>
        <dbReference type="Proteomes" id="UP000716322"/>
    </source>
</evidence>
<evidence type="ECO:0000259" key="11">
    <source>
        <dbReference type="PROSITE" id="PS51195"/>
    </source>
</evidence>
<feature type="compositionally biased region" description="Basic and acidic residues" evidence="8">
    <location>
        <begin position="487"/>
        <end position="504"/>
    </location>
</feature>
<dbReference type="SMART" id="SM00487">
    <property type="entry name" value="DEXDc"/>
    <property type="match status" value="1"/>
</dbReference>
<dbReference type="CDD" id="cd00268">
    <property type="entry name" value="DEADc"/>
    <property type="match status" value="1"/>
</dbReference>
<dbReference type="EMBL" id="JAAQOM010000015">
    <property type="protein sequence ID" value="NIA56472.1"/>
    <property type="molecule type" value="Genomic_DNA"/>
</dbReference>
<dbReference type="InterPro" id="IPR050079">
    <property type="entry name" value="DEAD_box_RNA_helicase"/>
</dbReference>
<dbReference type="Gene3D" id="3.40.50.300">
    <property type="entry name" value="P-loop containing nucleotide triphosphate hydrolases"/>
    <property type="match status" value="2"/>
</dbReference>
<evidence type="ECO:0000256" key="7">
    <source>
        <dbReference type="RuleBase" id="RU000492"/>
    </source>
</evidence>
<dbReference type="PROSITE" id="PS51192">
    <property type="entry name" value="HELICASE_ATP_BIND_1"/>
    <property type="match status" value="1"/>
</dbReference>
<sequence length="524" mass="57201">MSFEALGLHASIVKAVFQAGYEKPTPVQEQAVPAAIAGRDLLVSSQTGSGKTAAFMLPSLHKFADAEPAPAGRTPAQDAQAARARGERVRFKAAQPKMLVLTPTRELALQVTTATEQYTAHMRRIRAVSILGGMPYPKQMQLLAKNPEILVATPGRLIDHMESGKIDFSQLEILVLDEADRMLDMGFIEDIEKIVAATPETRQTMLFSATLDGVVGNMARRITKNPQVIQIMSATNRHENIVQKVHFVDDLSHKNRLLDHLLRDETMDQAVVFTATKRDADMIADRLNIAGFAAAALHGDMHQGARNRTLDSMRRGQVRVLVATDVAARGIDVPSITHVVNYDLPKFPEDYVHRIGRTGRAGRNGTAVSLVNHAESMNVRRIERFTKQTIPVDVVEGFEPKRSAAPRSGARPGWKPGDGRGGKPGQRSFHKPAGEGYRGGAQPGGQREGGYRSEAAPRSEGGYQGQRREGGYRSEAAPRTDGGYQGQRREGGFRSEGAPRRERSGGFGAHPRSADSARRTFGDR</sequence>
<comment type="caution">
    <text evidence="12">The sequence shown here is derived from an EMBL/GenBank/DDBJ whole genome shotgun (WGS) entry which is preliminary data.</text>
</comment>
<dbReference type="CDD" id="cd18787">
    <property type="entry name" value="SF2_C_DEAD"/>
    <property type="match status" value="1"/>
</dbReference>
<dbReference type="PROSITE" id="PS51194">
    <property type="entry name" value="HELICASE_CTER"/>
    <property type="match status" value="1"/>
</dbReference>